<evidence type="ECO:0000313" key="5">
    <source>
        <dbReference type="Proteomes" id="UP000474042"/>
    </source>
</evidence>
<name>A0A512TQZ4_CLOBU</name>
<dbReference type="RefSeq" id="WP_027635762.1">
    <property type="nucleotide sequence ID" value="NZ_BKBC01000050.1"/>
</dbReference>
<evidence type="ECO:0000256" key="1">
    <source>
        <dbReference type="SAM" id="Phobius"/>
    </source>
</evidence>
<feature type="transmembrane region" description="Helical" evidence="1">
    <location>
        <begin position="43"/>
        <end position="66"/>
    </location>
</feature>
<evidence type="ECO:0000313" key="3">
    <source>
        <dbReference type="EMBL" id="NAS19788.1"/>
    </source>
</evidence>
<sequence length="98" mass="11121">MKEKNNSKNWGIGSVSLILSIFATMFSFTFFNGKYFGEHILKLMGISLPINGVSLVMLVIALFIGYKYKENYLAKQGFILSLIIILLMFILILTSKLF</sequence>
<feature type="transmembrane region" description="Helical" evidence="1">
    <location>
        <begin position="78"/>
        <end position="97"/>
    </location>
</feature>
<dbReference type="EMBL" id="BKBC01000050">
    <property type="protein sequence ID" value="GEQ22523.1"/>
    <property type="molecule type" value="Genomic_DNA"/>
</dbReference>
<dbReference type="Proteomes" id="UP000321089">
    <property type="component" value="Unassembled WGS sequence"/>
</dbReference>
<keyword evidence="1" id="KW-1133">Transmembrane helix</keyword>
<comment type="caution">
    <text evidence="2">The sequence shown here is derived from an EMBL/GenBank/DDBJ whole genome shotgun (WGS) entry which is preliminary data.</text>
</comment>
<keyword evidence="1" id="KW-0812">Transmembrane</keyword>
<proteinExistence type="predicted"/>
<reference evidence="2 4" key="1">
    <citation type="submission" date="2019-07" db="EMBL/GenBank/DDBJ databases">
        <title>Whole genome shotgun sequence of Clostridium butyricum NBRC 3858.</title>
        <authorList>
            <person name="Hosoyama A."/>
            <person name="Uohara A."/>
            <person name="Ohji S."/>
            <person name="Ichikawa N."/>
        </authorList>
    </citation>
    <scope>NUCLEOTIDE SEQUENCE [LARGE SCALE GENOMIC DNA]</scope>
    <source>
        <strain evidence="2 4">NBRC 3858</strain>
    </source>
</reference>
<reference evidence="3 5" key="2">
    <citation type="submission" date="2020-01" db="EMBL/GenBank/DDBJ databases">
        <title>Genome sequence of a 1,3-propanediol producer, Clostridium butyricum S3.</title>
        <authorList>
            <person name="Zhou J."/>
        </authorList>
    </citation>
    <scope>NUCLEOTIDE SEQUENCE [LARGE SCALE GENOMIC DNA]</scope>
    <source>
        <strain evidence="3 5">S3</strain>
    </source>
</reference>
<dbReference type="EMBL" id="WOFV02000105">
    <property type="protein sequence ID" value="NAS19788.1"/>
    <property type="molecule type" value="Genomic_DNA"/>
</dbReference>
<evidence type="ECO:0000313" key="4">
    <source>
        <dbReference type="Proteomes" id="UP000321089"/>
    </source>
</evidence>
<dbReference type="AlphaFoldDB" id="A0A512TQZ4"/>
<feature type="transmembrane region" description="Helical" evidence="1">
    <location>
        <begin position="12"/>
        <end position="31"/>
    </location>
</feature>
<evidence type="ECO:0000313" key="2">
    <source>
        <dbReference type="EMBL" id="GEQ22523.1"/>
    </source>
</evidence>
<gene>
    <name evidence="2" type="ORF">CBU02nite_30290</name>
    <name evidence="3" type="ORF">GND98_018575</name>
</gene>
<accession>A0A512TQZ4</accession>
<organism evidence="2 4">
    <name type="scientific">Clostridium butyricum</name>
    <dbReference type="NCBI Taxonomy" id="1492"/>
    <lineage>
        <taxon>Bacteria</taxon>
        <taxon>Bacillati</taxon>
        <taxon>Bacillota</taxon>
        <taxon>Clostridia</taxon>
        <taxon>Eubacteriales</taxon>
        <taxon>Clostridiaceae</taxon>
        <taxon>Clostridium</taxon>
    </lineage>
</organism>
<protein>
    <submittedName>
        <fullName evidence="2">Uncharacterized protein</fullName>
    </submittedName>
</protein>
<dbReference type="Proteomes" id="UP000474042">
    <property type="component" value="Unassembled WGS sequence"/>
</dbReference>
<keyword evidence="1" id="KW-0472">Membrane</keyword>